<protein>
    <submittedName>
        <fullName evidence="1">Kazal domain containing protein</fullName>
    </submittedName>
</protein>
<dbReference type="AlphaFoldDB" id="A0A131Z9E1"/>
<sequence>ASGSRADSIAFIERRHTAGFACFTEHQQVYGTSNITESGMATARTLAAYLLICALLTMNCDCMPRRPAENVSVEERVALGDCWKHDCNGWLSCPGHCSCPNLILRLFGKRNCL</sequence>
<evidence type="ECO:0000313" key="1">
    <source>
        <dbReference type="EMBL" id="JAP87963.1"/>
    </source>
</evidence>
<organism evidence="1">
    <name type="scientific">Rhipicephalus appendiculatus</name>
    <name type="common">Brown ear tick</name>
    <dbReference type="NCBI Taxonomy" id="34631"/>
    <lineage>
        <taxon>Eukaryota</taxon>
        <taxon>Metazoa</taxon>
        <taxon>Ecdysozoa</taxon>
        <taxon>Arthropoda</taxon>
        <taxon>Chelicerata</taxon>
        <taxon>Arachnida</taxon>
        <taxon>Acari</taxon>
        <taxon>Parasitiformes</taxon>
        <taxon>Ixodida</taxon>
        <taxon>Ixodoidea</taxon>
        <taxon>Ixodidae</taxon>
        <taxon>Rhipicephalinae</taxon>
        <taxon>Rhipicephalus</taxon>
        <taxon>Rhipicephalus</taxon>
    </lineage>
</organism>
<name>A0A131Z9E1_RHIAP</name>
<accession>A0A131Z9E1</accession>
<feature type="non-terminal residue" evidence="1">
    <location>
        <position position="1"/>
    </location>
</feature>
<reference evidence="1" key="1">
    <citation type="journal article" date="2016" name="Ticks Tick Borne Dis.">
        <title>De novo assembly and annotation of the salivary gland transcriptome of Rhipicephalus appendiculatus male and female ticks during blood feeding.</title>
        <authorList>
            <person name="de Castro M.H."/>
            <person name="de Klerk D."/>
            <person name="Pienaar R."/>
            <person name="Latif A.A."/>
            <person name="Rees D.J."/>
            <person name="Mans B.J."/>
        </authorList>
    </citation>
    <scope>NUCLEOTIDE SEQUENCE</scope>
    <source>
        <tissue evidence="1">Salivary glands</tissue>
    </source>
</reference>
<proteinExistence type="predicted"/>
<dbReference type="EMBL" id="GEDV01000594">
    <property type="protein sequence ID" value="JAP87963.1"/>
    <property type="molecule type" value="Transcribed_RNA"/>
</dbReference>